<gene>
    <name evidence="2" type="ORF">ACN38_g3102</name>
</gene>
<dbReference type="AlphaFoldDB" id="A0A0M8P5Q9"/>
<accession>A0A0M8P5Q9</accession>
<reference evidence="2 3" key="1">
    <citation type="submission" date="2015-08" db="EMBL/GenBank/DDBJ databases">
        <title>Genome sequencing of Penicillium nordicum.</title>
        <authorList>
            <person name="Nguyen H.D."/>
            <person name="Seifert K.A."/>
        </authorList>
    </citation>
    <scope>NUCLEOTIDE SEQUENCE [LARGE SCALE GENOMIC DNA]</scope>
    <source>
        <strain evidence="2 3">DAOMC 185683</strain>
    </source>
</reference>
<feature type="region of interest" description="Disordered" evidence="1">
    <location>
        <begin position="129"/>
        <end position="154"/>
    </location>
</feature>
<protein>
    <submittedName>
        <fullName evidence="2">Uncharacterized protein</fullName>
    </submittedName>
</protein>
<dbReference type="OrthoDB" id="10599924at2759"/>
<dbReference type="EMBL" id="LHQQ01000036">
    <property type="protein sequence ID" value="KOS45956.1"/>
    <property type="molecule type" value="Genomic_DNA"/>
</dbReference>
<evidence type="ECO:0000313" key="3">
    <source>
        <dbReference type="Proteomes" id="UP000037696"/>
    </source>
</evidence>
<sequence length="196" mass="22148">MPYKIAHLMRELASLNIDRVGNPLGKDKEPFTHFRPSNLKLLQTPATVKQNTNIAIFNLQSSLKPRWHPLPENILLALTAKCQFYSSHPPSYQPQQRTSRSYEPNKAIRKPEQASYTHDRRHYQLAPQLERETSETPSIESDGSAVSFVHQSPTPRANTTRFTCIRTGRVENLSTAPVSRIVSVCVGFAVERASVI</sequence>
<dbReference type="Proteomes" id="UP000037696">
    <property type="component" value="Unassembled WGS sequence"/>
</dbReference>
<feature type="compositionally biased region" description="Polar residues" evidence="1">
    <location>
        <begin position="88"/>
        <end position="102"/>
    </location>
</feature>
<organism evidence="2 3">
    <name type="scientific">Penicillium nordicum</name>
    <dbReference type="NCBI Taxonomy" id="229535"/>
    <lineage>
        <taxon>Eukaryota</taxon>
        <taxon>Fungi</taxon>
        <taxon>Dikarya</taxon>
        <taxon>Ascomycota</taxon>
        <taxon>Pezizomycotina</taxon>
        <taxon>Eurotiomycetes</taxon>
        <taxon>Eurotiomycetidae</taxon>
        <taxon>Eurotiales</taxon>
        <taxon>Aspergillaceae</taxon>
        <taxon>Penicillium</taxon>
    </lineage>
</organism>
<evidence type="ECO:0000313" key="2">
    <source>
        <dbReference type="EMBL" id="KOS45956.1"/>
    </source>
</evidence>
<comment type="caution">
    <text evidence="2">The sequence shown here is derived from an EMBL/GenBank/DDBJ whole genome shotgun (WGS) entry which is preliminary data.</text>
</comment>
<evidence type="ECO:0000256" key="1">
    <source>
        <dbReference type="SAM" id="MobiDB-lite"/>
    </source>
</evidence>
<proteinExistence type="predicted"/>
<feature type="region of interest" description="Disordered" evidence="1">
    <location>
        <begin position="88"/>
        <end position="117"/>
    </location>
</feature>
<keyword evidence="3" id="KW-1185">Reference proteome</keyword>
<name>A0A0M8P5Q9_9EURO</name>